<sequence length="177" mass="19610">MLRLMPISCQQRMTGQIPHGYFTLVNRFGQTMVGGVPLNTTLQRDITKPISNALGLTYKMQDLVTYEGGSYSPMPDAKKVGKEWVYLNVTGLVPECTPCYAWIAKGGEHLLLDLSFLALLIYGFPAKVTSRDGRPEKQGVSKIYVGLSKPGSSAGEWTRIVVFDPKERKCVPARPRT</sequence>
<proteinExistence type="predicted"/>
<dbReference type="Proteomes" id="UP000772434">
    <property type="component" value="Unassembled WGS sequence"/>
</dbReference>
<evidence type="ECO:0000313" key="1">
    <source>
        <dbReference type="EMBL" id="KAF9062928.1"/>
    </source>
</evidence>
<protein>
    <submittedName>
        <fullName evidence="1">Uncharacterized protein</fullName>
    </submittedName>
</protein>
<comment type="caution">
    <text evidence="1">The sequence shown here is derived from an EMBL/GenBank/DDBJ whole genome shotgun (WGS) entry which is preliminary data.</text>
</comment>
<accession>A0A9P5U2S1</accession>
<reference evidence="1" key="1">
    <citation type="submission" date="2020-11" db="EMBL/GenBank/DDBJ databases">
        <authorList>
            <consortium name="DOE Joint Genome Institute"/>
            <person name="Ahrendt S."/>
            <person name="Riley R."/>
            <person name="Andreopoulos W."/>
            <person name="Labutti K."/>
            <person name="Pangilinan J."/>
            <person name="Ruiz-Duenas F.J."/>
            <person name="Barrasa J.M."/>
            <person name="Sanchez-Garcia M."/>
            <person name="Camarero S."/>
            <person name="Miyauchi S."/>
            <person name="Serrano A."/>
            <person name="Linde D."/>
            <person name="Babiker R."/>
            <person name="Drula E."/>
            <person name="Ayuso-Fernandez I."/>
            <person name="Pacheco R."/>
            <person name="Padilla G."/>
            <person name="Ferreira P."/>
            <person name="Barriuso J."/>
            <person name="Kellner H."/>
            <person name="Castanera R."/>
            <person name="Alfaro M."/>
            <person name="Ramirez L."/>
            <person name="Pisabarro A.G."/>
            <person name="Kuo A."/>
            <person name="Tritt A."/>
            <person name="Lipzen A."/>
            <person name="He G."/>
            <person name="Yan M."/>
            <person name="Ng V."/>
            <person name="Cullen D."/>
            <person name="Martin F."/>
            <person name="Rosso M.-N."/>
            <person name="Henrissat B."/>
            <person name="Hibbett D."/>
            <person name="Martinez A.T."/>
            <person name="Grigoriev I.V."/>
        </authorList>
    </citation>
    <scope>NUCLEOTIDE SEQUENCE</scope>
    <source>
        <strain evidence="1">AH 40177</strain>
    </source>
</reference>
<dbReference type="AlphaFoldDB" id="A0A9P5U2S1"/>
<organism evidence="1 2">
    <name type="scientific">Rhodocollybia butyracea</name>
    <dbReference type="NCBI Taxonomy" id="206335"/>
    <lineage>
        <taxon>Eukaryota</taxon>
        <taxon>Fungi</taxon>
        <taxon>Dikarya</taxon>
        <taxon>Basidiomycota</taxon>
        <taxon>Agaricomycotina</taxon>
        <taxon>Agaricomycetes</taxon>
        <taxon>Agaricomycetidae</taxon>
        <taxon>Agaricales</taxon>
        <taxon>Marasmiineae</taxon>
        <taxon>Omphalotaceae</taxon>
        <taxon>Rhodocollybia</taxon>
    </lineage>
</organism>
<dbReference type="EMBL" id="JADNRY010000158">
    <property type="protein sequence ID" value="KAF9062928.1"/>
    <property type="molecule type" value="Genomic_DNA"/>
</dbReference>
<evidence type="ECO:0000313" key="2">
    <source>
        <dbReference type="Proteomes" id="UP000772434"/>
    </source>
</evidence>
<name>A0A9P5U2S1_9AGAR</name>
<keyword evidence="2" id="KW-1185">Reference proteome</keyword>
<gene>
    <name evidence="1" type="ORF">BDP27DRAFT_258930</name>
</gene>